<dbReference type="PROSITE" id="PS51679">
    <property type="entry name" value="SAM_MT_C5"/>
    <property type="match status" value="1"/>
</dbReference>
<keyword evidence="5 12" id="KW-0808">Transferase</keyword>
<keyword evidence="8" id="KW-0863">Zinc-finger</keyword>
<dbReference type="GO" id="GO:0005634">
    <property type="term" value="C:nucleus"/>
    <property type="evidence" value="ECO:0007669"/>
    <property type="project" value="UniProtKB-SubCell"/>
</dbReference>
<keyword evidence="10" id="KW-0238">DNA-binding</keyword>
<dbReference type="GO" id="GO:0003677">
    <property type="term" value="F:DNA binding"/>
    <property type="evidence" value="ECO:0007669"/>
    <property type="project" value="UniProtKB-KW"/>
</dbReference>
<dbReference type="Gene3D" id="1.10.418.10">
    <property type="entry name" value="Calponin-like domain"/>
    <property type="match status" value="1"/>
</dbReference>
<feature type="domain" description="PWWP" evidence="14">
    <location>
        <begin position="810"/>
        <end position="865"/>
    </location>
</feature>
<dbReference type="SMART" id="SM00293">
    <property type="entry name" value="PWWP"/>
    <property type="match status" value="1"/>
</dbReference>
<keyword evidence="4 12" id="KW-0489">Methyltransferase</keyword>
<evidence type="ECO:0000256" key="12">
    <source>
        <dbReference type="PROSITE-ProRule" id="PRU01016"/>
    </source>
</evidence>
<evidence type="ECO:0000256" key="8">
    <source>
        <dbReference type="ARBA" id="ARBA00022771"/>
    </source>
</evidence>
<sequence>MDCIQTQESQSEPKPSPIGNKPGTPRNIGQRAVPDQGVGCIQTENLFQIIKCVRSEFWLSETDGCYFKKIVFINDLLGACYCQIMDCTIPGSIDLAKVKFDAQCEDDYKHNFTLLQEAFKKQGITEGIPVEELIQGDVKTNSEFLKWFKIFHLTSKNQKAMKNNQDISPNPASPPPPRTYEMPLSWDGRRFGSLYTEKWKETFDWAERSTLGDDYTFCTSCQSNLHTINKGLVELQRHSETKKHKKGTNLYEGNKSQNKTTKLPLPCSDAAVRFIRSRSNFAPMNGKKLSKHFLYCTLGRRYPKDIASVCRHTPYCVYVYEEVSVGKDQHVSVMLVGFYDLQTAAHSIRFLDAFDSESGDQTASIVFQTLEKFELPAENLAAVYVSGDSQSSAQICSELRKLNPILISIGPLYSIADAACCAGVKKLSGLVQQLLSALEEQYFSSSIQSDELEALLDSVYDEKSSTSFLDIGCLKFCRLISKILEMWTDLTRHFSSRHDKEAELICSQLKDPKVKATFLFLRKALKPLQKFQTQTLEDSWTSMLLILKEASSLLSTYTSCFLQQSAAARYLEEHDSRILRSKKSLLSSPDLNLGGKEVEDALRACDEPAALPHFCEQALSFYAALTGCIAEELPLSVKAMRSIAQLLSPQSWLKVTSAQVKELGTQLGVCNSADEIRQLTEEFLDCKSTREVASHAGTTVDSLKQHWSRLLDGAKPASLFRRLVLTLLSLPCPPLDPKQVLSQVCQDQTSTFANRFRKPFFNVHLHLFSLSFSELDLLKAALRPCEVRLIKIDLGFFLLFSLQDGKGFPVGDLVWGRVKSLSLWPGMVTPWKSKTSPVGMRRVEWFGDGMISETNTEGLLPFSTFSKSFCKNSYASLPMYKKAIYEILELAAERSRKSFADAEGDKEKELKLMLEWAFEGFLPTGPEGFAPPSFSVQKEPSEISEDSPPKKRKYLSKNRTSTSAVTCNRDFCLSCSSMEVDVQHPLFEGGLCLRCKENFSETLYRYDEDGYQSYCTVCCAGLEVVLCDNVNCCRCFCKDCLNILIEDGTFEKLRDTETWNCFMCTPSQCKGNLQLRPDWSVRVQDFFANSSALEFEPHRVYPSIPVAERRPLKVLSLFDGIATGYLVLKHLGFKIERYIASEICDDSIAVGMIKHEGKIEYVNDVRTITRKHLAEWGPFDLLIGGSPCNDLATVNPNRKGLYEGTGRLFFEFYRILNLLRPREEDNRPFFWLFENVVHMNARDKTDICRFLECNPVLIDAIDVSPAHRARYFWGNLPGMSRRVATSLDDKVNLQDCLEIGRVAKFDKVRTITTKTNCMRQGKTGQLPVIMNGKDDSLWCTEMELIFGFPKHYTDVNNMSRMQRQRVLGRSWSVPVIRHLLAPLKDYYACEERV</sequence>
<comment type="similarity">
    <text evidence="12">Belongs to the class I-like SAM-binding methyltransferase superfamily. C5-methyltransferase family.</text>
</comment>
<dbReference type="InterPro" id="IPR036872">
    <property type="entry name" value="CH_dom_sf"/>
</dbReference>
<dbReference type="InterPro" id="IPR050390">
    <property type="entry name" value="C5-Methyltransferase"/>
</dbReference>
<keyword evidence="11" id="KW-0539">Nucleus</keyword>
<feature type="region of interest" description="Disordered" evidence="13">
    <location>
        <begin position="933"/>
        <end position="957"/>
    </location>
</feature>
<dbReference type="InterPro" id="IPR049554">
    <property type="entry name" value="DNMT3_ADD_PHD"/>
</dbReference>
<dbReference type="PROSITE" id="PS50812">
    <property type="entry name" value="PWWP"/>
    <property type="match status" value="1"/>
</dbReference>
<reference evidence="16" key="2">
    <citation type="submission" date="2025-09" db="UniProtKB">
        <authorList>
            <consortium name="Ensembl"/>
        </authorList>
    </citation>
    <scope>IDENTIFICATION</scope>
</reference>
<dbReference type="EC" id="2.1.1.37" evidence="2"/>
<reference evidence="16" key="1">
    <citation type="submission" date="2025-08" db="UniProtKB">
        <authorList>
            <consortium name="Ensembl"/>
        </authorList>
    </citation>
    <scope>IDENTIFICATION</scope>
</reference>
<dbReference type="FunFam" id="3.40.50.150:FF:000008">
    <property type="entry name" value="DNA (Cytosine-5)-methyltransferase 3A isoform X1"/>
    <property type="match status" value="1"/>
</dbReference>
<dbReference type="Pfam" id="PF21255">
    <property type="entry name" value="DNMT3_ADD_GATA1-like"/>
    <property type="match status" value="1"/>
</dbReference>
<evidence type="ECO:0000256" key="4">
    <source>
        <dbReference type="ARBA" id="ARBA00022603"/>
    </source>
</evidence>
<evidence type="ECO:0000256" key="11">
    <source>
        <dbReference type="ARBA" id="ARBA00023242"/>
    </source>
</evidence>
<dbReference type="PANTHER" id="PTHR23068">
    <property type="entry name" value="DNA CYTOSINE-5- -METHYLTRANSFERASE 3-RELATED"/>
    <property type="match status" value="1"/>
</dbReference>
<keyword evidence="3" id="KW-0678">Repressor</keyword>
<evidence type="ECO:0000256" key="3">
    <source>
        <dbReference type="ARBA" id="ARBA00022491"/>
    </source>
</evidence>
<organism evidence="16 17">
    <name type="scientific">Oryzias sinensis</name>
    <name type="common">Chinese medaka</name>
    <dbReference type="NCBI Taxonomy" id="183150"/>
    <lineage>
        <taxon>Eukaryota</taxon>
        <taxon>Metazoa</taxon>
        <taxon>Chordata</taxon>
        <taxon>Craniata</taxon>
        <taxon>Vertebrata</taxon>
        <taxon>Euteleostomi</taxon>
        <taxon>Actinopterygii</taxon>
        <taxon>Neopterygii</taxon>
        <taxon>Teleostei</taxon>
        <taxon>Neoteleostei</taxon>
        <taxon>Acanthomorphata</taxon>
        <taxon>Ovalentaria</taxon>
        <taxon>Atherinomorphae</taxon>
        <taxon>Beloniformes</taxon>
        <taxon>Adrianichthyidae</taxon>
        <taxon>Oryziinae</taxon>
        <taxon>Oryzias</taxon>
    </lineage>
</organism>
<dbReference type="GeneTree" id="ENSGT00940000166425"/>
<dbReference type="InterPro" id="IPR001525">
    <property type="entry name" value="C5_MeTfrase"/>
</dbReference>
<feature type="region of interest" description="Disordered" evidence="13">
    <location>
        <begin position="1"/>
        <end position="29"/>
    </location>
</feature>
<dbReference type="Pfam" id="PF17980">
    <property type="entry name" value="ADD_DNMT3"/>
    <property type="match status" value="1"/>
</dbReference>
<dbReference type="PANTHER" id="PTHR23068:SF53">
    <property type="entry name" value="DNA (CYTOSINE-5-)-METHYLTRANSFERASE"/>
    <property type="match status" value="1"/>
</dbReference>
<keyword evidence="6 12" id="KW-0949">S-adenosyl-L-methionine</keyword>
<dbReference type="Pfam" id="PF00145">
    <property type="entry name" value="DNA_methylase"/>
    <property type="match status" value="1"/>
</dbReference>
<feature type="compositionally biased region" description="Polar residues" evidence="13">
    <location>
        <begin position="1"/>
        <end position="13"/>
    </location>
</feature>
<evidence type="ECO:0000256" key="1">
    <source>
        <dbReference type="ARBA" id="ARBA00004123"/>
    </source>
</evidence>
<dbReference type="Ensembl" id="ENSOSIT00000043323.1">
    <property type="protein sequence ID" value="ENSOSIP00000041129.1"/>
    <property type="gene ID" value="ENSOSIG00000019495.1"/>
</dbReference>
<evidence type="ECO:0000256" key="5">
    <source>
        <dbReference type="ARBA" id="ARBA00022679"/>
    </source>
</evidence>
<evidence type="ECO:0000256" key="6">
    <source>
        <dbReference type="ARBA" id="ARBA00022691"/>
    </source>
</evidence>
<protein>
    <recommendedName>
        <fullName evidence="2">DNA (cytosine-5-)-methyltransferase</fullName>
        <ecNumber evidence="2">2.1.1.37</ecNumber>
    </recommendedName>
</protein>
<evidence type="ECO:0000259" key="14">
    <source>
        <dbReference type="PROSITE" id="PS50812"/>
    </source>
</evidence>
<dbReference type="Proteomes" id="UP000694383">
    <property type="component" value="Unplaced"/>
</dbReference>
<dbReference type="InterPro" id="IPR040552">
    <property type="entry name" value="DNMT3_ADD_GATA1-like"/>
</dbReference>
<keyword evidence="7" id="KW-0479">Metal-binding</keyword>
<dbReference type="GO" id="GO:0000122">
    <property type="term" value="P:negative regulation of transcription by RNA polymerase II"/>
    <property type="evidence" value="ECO:0007669"/>
    <property type="project" value="TreeGrafter"/>
</dbReference>
<evidence type="ECO:0000313" key="17">
    <source>
        <dbReference type="Proteomes" id="UP000694383"/>
    </source>
</evidence>
<evidence type="ECO:0000256" key="13">
    <source>
        <dbReference type="SAM" id="MobiDB-lite"/>
    </source>
</evidence>
<evidence type="ECO:0000259" key="15">
    <source>
        <dbReference type="PROSITE" id="PS51533"/>
    </source>
</evidence>
<dbReference type="SUPFAM" id="SSF47576">
    <property type="entry name" value="Calponin-homology domain, CH-domain"/>
    <property type="match status" value="1"/>
</dbReference>
<name>A0A8C7ZD26_9TELE</name>
<evidence type="ECO:0000256" key="7">
    <source>
        <dbReference type="ARBA" id="ARBA00022723"/>
    </source>
</evidence>
<dbReference type="InterPro" id="IPR029063">
    <property type="entry name" value="SAM-dependent_MTases_sf"/>
</dbReference>
<dbReference type="SUPFAM" id="SSF63748">
    <property type="entry name" value="Tudor/PWWP/MBT"/>
    <property type="match status" value="1"/>
</dbReference>
<dbReference type="SUPFAM" id="SSF53335">
    <property type="entry name" value="S-adenosyl-L-methionine-dependent methyltransferases"/>
    <property type="match status" value="1"/>
</dbReference>
<dbReference type="GO" id="GO:0008270">
    <property type="term" value="F:zinc ion binding"/>
    <property type="evidence" value="ECO:0007669"/>
    <property type="project" value="UniProtKB-KW"/>
</dbReference>
<dbReference type="Gene3D" id="2.30.30.140">
    <property type="match status" value="1"/>
</dbReference>
<evidence type="ECO:0000256" key="10">
    <source>
        <dbReference type="ARBA" id="ARBA00023125"/>
    </source>
</evidence>
<keyword evidence="9" id="KW-0862">Zinc</keyword>
<accession>A0A8C7ZD26</accession>
<proteinExistence type="inferred from homology"/>
<dbReference type="InterPro" id="IPR000313">
    <property type="entry name" value="PWWP_dom"/>
</dbReference>
<dbReference type="PROSITE" id="PS51533">
    <property type="entry name" value="ADD"/>
    <property type="match status" value="1"/>
</dbReference>
<feature type="active site" evidence="12">
    <location>
        <position position="1188"/>
    </location>
</feature>
<dbReference type="Gene3D" id="3.40.50.150">
    <property type="entry name" value="Vaccinia Virus protein VP39"/>
    <property type="match status" value="2"/>
</dbReference>
<evidence type="ECO:0000313" key="16">
    <source>
        <dbReference type="Ensembl" id="ENSOSIP00000041129.1"/>
    </source>
</evidence>
<keyword evidence="17" id="KW-1185">Reference proteome</keyword>
<dbReference type="GO" id="GO:0032259">
    <property type="term" value="P:methylation"/>
    <property type="evidence" value="ECO:0007669"/>
    <property type="project" value="UniProtKB-KW"/>
</dbReference>
<dbReference type="GO" id="GO:0051718">
    <property type="term" value="F:DNA (cytosine-5-)-methyltransferase activity, acting on CpG substrates"/>
    <property type="evidence" value="ECO:0007669"/>
    <property type="project" value="TreeGrafter"/>
</dbReference>
<dbReference type="Pfam" id="PF00855">
    <property type="entry name" value="PWWP"/>
    <property type="match status" value="1"/>
</dbReference>
<dbReference type="InterPro" id="IPR025766">
    <property type="entry name" value="ADD"/>
</dbReference>
<dbReference type="Gene3D" id="1.10.720.50">
    <property type="entry name" value="PWWP, helical domain"/>
    <property type="match status" value="1"/>
</dbReference>
<feature type="domain" description="PHD-type" evidence="15">
    <location>
        <begin position="960"/>
        <end position="1092"/>
    </location>
</feature>
<comment type="subcellular location">
    <subcellularLocation>
        <location evidence="1">Nucleus</location>
    </subcellularLocation>
</comment>
<feature type="region of interest" description="Disordered" evidence="13">
    <location>
        <begin position="239"/>
        <end position="262"/>
    </location>
</feature>
<evidence type="ECO:0000256" key="9">
    <source>
        <dbReference type="ARBA" id="ARBA00022833"/>
    </source>
</evidence>
<evidence type="ECO:0000256" key="2">
    <source>
        <dbReference type="ARBA" id="ARBA00011975"/>
    </source>
</evidence>